<organism evidence="1 2">
    <name type="scientific">Melastoma candidum</name>
    <dbReference type="NCBI Taxonomy" id="119954"/>
    <lineage>
        <taxon>Eukaryota</taxon>
        <taxon>Viridiplantae</taxon>
        <taxon>Streptophyta</taxon>
        <taxon>Embryophyta</taxon>
        <taxon>Tracheophyta</taxon>
        <taxon>Spermatophyta</taxon>
        <taxon>Magnoliopsida</taxon>
        <taxon>eudicotyledons</taxon>
        <taxon>Gunneridae</taxon>
        <taxon>Pentapetalae</taxon>
        <taxon>rosids</taxon>
        <taxon>malvids</taxon>
        <taxon>Myrtales</taxon>
        <taxon>Melastomataceae</taxon>
        <taxon>Melastomatoideae</taxon>
        <taxon>Melastomateae</taxon>
        <taxon>Melastoma</taxon>
    </lineage>
</organism>
<proteinExistence type="predicted"/>
<dbReference type="EMBL" id="CM042883">
    <property type="protein sequence ID" value="KAI4374965.1"/>
    <property type="molecule type" value="Genomic_DNA"/>
</dbReference>
<protein>
    <submittedName>
        <fullName evidence="1">Uncharacterized protein</fullName>
    </submittedName>
</protein>
<comment type="caution">
    <text evidence="1">The sequence shown here is derived from an EMBL/GenBank/DDBJ whole genome shotgun (WGS) entry which is preliminary data.</text>
</comment>
<evidence type="ECO:0000313" key="1">
    <source>
        <dbReference type="EMBL" id="KAI4374965.1"/>
    </source>
</evidence>
<accession>A0ACB9R7S6</accession>
<evidence type="ECO:0000313" key="2">
    <source>
        <dbReference type="Proteomes" id="UP001057402"/>
    </source>
</evidence>
<name>A0ACB9R7S6_9MYRT</name>
<reference evidence="2" key="1">
    <citation type="journal article" date="2023" name="Front. Plant Sci.">
        <title>Chromosomal-level genome assembly of Melastoma candidum provides insights into trichome evolution.</title>
        <authorList>
            <person name="Zhong Y."/>
            <person name="Wu W."/>
            <person name="Sun C."/>
            <person name="Zou P."/>
            <person name="Liu Y."/>
            <person name="Dai S."/>
            <person name="Zhou R."/>
        </authorList>
    </citation>
    <scope>NUCLEOTIDE SEQUENCE [LARGE SCALE GENOMIC DNA]</scope>
</reference>
<dbReference type="Proteomes" id="UP001057402">
    <property type="component" value="Chromosome 4"/>
</dbReference>
<gene>
    <name evidence="1" type="ORF">MLD38_012896</name>
</gene>
<sequence length="71" mass="8004">MIKFPACSVAAGKYISTSTTILDVKGAGLKNVTKPAWELVMKLLKIDDDYYPEVSITDWIIKLELSYHKEL</sequence>
<keyword evidence="2" id="KW-1185">Reference proteome</keyword>